<feature type="domain" description="SFR19-like C-terminal" evidence="2">
    <location>
        <begin position="1016"/>
        <end position="1092"/>
    </location>
</feature>
<sequence>MADLKSESITSRGKTPIKIKRKRPSSSSLLDMFANEESNDENCNEPKQTSGSTTNVDVNSKSETASKPHIPTENYDLDDRLSLNAGDDSDGCTKKADLTSKNTTLIDKDAGSLTKDPSEQDTNPESVFMAKDRVSAIQSLCEYEDSIEDGEVKDDVNEKDDSNNKDETKDSNEGSLTISNDLNSEKKDKKKHKKHSKDKKKKKHKKEKKREKDKHKHKQEKESSDEETKDKESKNSSSPPKSAITREKDKSKIDSILDKPDELSTPKKISEKGSPKGDGRERKQSHPLSSRDQTTRQSKRSRSRSATLNQKRSRSKHSRSRSNSRDQKRSRSRRSHTPPSEERPKSRLYRHSRSKSKERKTLKSPIRSPRGQSSRERNTKRKSKSPSLERRRSRARRSRSIERRDRRRSRSRSPRSSLGRSRRRSSSRNRRRRRSRSKSPLNTKSQCEKEQRVSRSKSRSIERSYRSSEKERRHSRSEDKSLKEKGKSLSLEEKLRHIAEDKNEHHTATDTKEAQEEAPVSDNGDSSSNQQQTSPATRSSTGERRWSWEWDKKDDEEEDPAMEGIDTDVFTNDDGASSTQEQPRLAPLPLEIMDPPLQTDQNGTFTHEIASHQEKKPVLVLKKSHNLTEFEEKICATPAIESFKDELQNAIVPSHTEEPGPAVSKEQVASNTEESEQNKPTTQSGLSVDKSGVEPKLDKKDQDSEDELQTSMKSEDSKGVDTPPPPPPPRASPPQVTAANHMSQQGNHFIHSQEIPSPFSIRPPIMPLLAQRPPQLMQQIGQRGAFVPQGPNMISQGPRGPLLPQGPRGAITSQGPGGPIISQAPRGPMFPQGPGGLIVPQGQRGPILAQGPEGLTMPQALGGPTFLKGPSGHVSSSDNQTSLLALQTSSTVIPFLDDGPKDKDKSSEQKEQKQSGGSPMDTDSSPEVDIIEKMNEEFWKKEGKENNAAEQKKETEYIPEADEYDPDNDPVIQAMLAGEDYDPPEEQKGKVDKGKGTEKQEKEKEKIQKEEKEPEKSKVQTLLDKLHRQARVEEEVKLVLKVYFKHKEITKEEYKSILRRAVPQVANSSHSIDPERIRHLVKKYVAKVKGQRFLKGVSRI</sequence>
<feature type="compositionally biased region" description="Basic residues" evidence="1">
    <location>
        <begin position="15"/>
        <end position="24"/>
    </location>
</feature>
<feature type="region of interest" description="Disordered" evidence="1">
    <location>
        <begin position="141"/>
        <end position="603"/>
    </location>
</feature>
<keyword evidence="4" id="KW-1185">Reference proteome</keyword>
<feature type="compositionally biased region" description="Basic and acidic residues" evidence="1">
    <location>
        <begin position="541"/>
        <end position="553"/>
    </location>
</feature>
<evidence type="ECO:0000313" key="4">
    <source>
        <dbReference type="Proteomes" id="UP000001593"/>
    </source>
</evidence>
<feature type="compositionally biased region" description="Polar residues" evidence="1">
    <location>
        <begin position="45"/>
        <end position="65"/>
    </location>
</feature>
<feature type="compositionally biased region" description="Basic and acidic residues" evidence="1">
    <location>
        <begin position="898"/>
        <end position="913"/>
    </location>
</feature>
<feature type="compositionally biased region" description="Polar residues" evidence="1">
    <location>
        <begin position="173"/>
        <end position="182"/>
    </location>
</feature>
<dbReference type="HOGENOM" id="CLU_283338_0_0_1"/>
<feature type="region of interest" description="Disordered" evidence="1">
    <location>
        <begin position="891"/>
        <end position="1018"/>
    </location>
</feature>
<dbReference type="InParanoid" id="A7RGZ8"/>
<feature type="compositionally biased region" description="Pro residues" evidence="1">
    <location>
        <begin position="722"/>
        <end position="732"/>
    </location>
</feature>
<dbReference type="OMA" id="THEIASH"/>
<dbReference type="eggNOG" id="KOG0825">
    <property type="taxonomic scope" value="Eukaryota"/>
</dbReference>
<evidence type="ECO:0000313" key="3">
    <source>
        <dbReference type="EMBL" id="EDO49263.1"/>
    </source>
</evidence>
<dbReference type="PANTHER" id="PTHR47013">
    <property type="entry name" value="SPLICING FACTOR, ARGININE/SERINE-RICH 19"/>
    <property type="match status" value="1"/>
</dbReference>
<feature type="compositionally biased region" description="Basic residues" evidence="1">
    <location>
        <begin position="188"/>
        <end position="218"/>
    </location>
</feature>
<feature type="compositionally biased region" description="Polar residues" evidence="1">
    <location>
        <begin position="735"/>
        <end position="747"/>
    </location>
</feature>
<feature type="compositionally biased region" description="Basic and acidic residues" evidence="1">
    <location>
        <begin position="985"/>
        <end position="1018"/>
    </location>
</feature>
<feature type="compositionally biased region" description="Basic residues" evidence="1">
    <location>
        <begin position="311"/>
        <end position="322"/>
    </location>
</feature>
<feature type="compositionally biased region" description="Acidic residues" evidence="1">
    <location>
        <begin position="142"/>
        <end position="152"/>
    </location>
</feature>
<gene>
    <name evidence="3" type="ORF">NEMVEDRAFT_v1g238183</name>
</gene>
<feature type="compositionally biased region" description="Basic and acidic residues" evidence="1">
    <location>
        <begin position="153"/>
        <end position="172"/>
    </location>
</feature>
<dbReference type="InterPro" id="IPR042841">
    <property type="entry name" value="SCAF1"/>
</dbReference>
<feature type="compositionally biased region" description="Basic and acidic residues" evidence="1">
    <location>
        <begin position="219"/>
        <end position="234"/>
    </location>
</feature>
<dbReference type="PANTHER" id="PTHR47013:SF1">
    <property type="entry name" value="SPLICING FACTOR, ARGININE_SERINE-RICH 19"/>
    <property type="match status" value="1"/>
</dbReference>
<dbReference type="InterPro" id="IPR057031">
    <property type="entry name" value="SFR19-like_C"/>
</dbReference>
<feature type="region of interest" description="Disordered" evidence="1">
    <location>
        <begin position="1"/>
        <end position="128"/>
    </location>
</feature>
<feature type="compositionally biased region" description="Basic residues" evidence="1">
    <location>
        <begin position="346"/>
        <end position="362"/>
    </location>
</feature>
<feature type="compositionally biased region" description="Polar residues" evidence="1">
    <location>
        <begin position="667"/>
        <end position="686"/>
    </location>
</feature>
<feature type="compositionally biased region" description="Basic and acidic residues" evidence="1">
    <location>
        <begin position="446"/>
        <end position="515"/>
    </location>
</feature>
<organism evidence="3 4">
    <name type="scientific">Nematostella vectensis</name>
    <name type="common">Starlet sea anemone</name>
    <dbReference type="NCBI Taxonomy" id="45351"/>
    <lineage>
        <taxon>Eukaryota</taxon>
        <taxon>Metazoa</taxon>
        <taxon>Cnidaria</taxon>
        <taxon>Anthozoa</taxon>
        <taxon>Hexacorallia</taxon>
        <taxon>Actiniaria</taxon>
        <taxon>Edwardsiidae</taxon>
        <taxon>Nematostella</taxon>
    </lineage>
</organism>
<protein>
    <recommendedName>
        <fullName evidence="2">SFR19-like C-terminal domain-containing protein</fullName>
    </recommendedName>
</protein>
<feature type="compositionally biased region" description="Basic and acidic residues" evidence="1">
    <location>
        <begin position="244"/>
        <end position="284"/>
    </location>
</feature>
<dbReference type="GO" id="GO:0099122">
    <property type="term" value="F:RNA polymerase II C-terminal domain binding"/>
    <property type="evidence" value="ECO:0000318"/>
    <property type="project" value="GO_Central"/>
</dbReference>
<evidence type="ECO:0000256" key="1">
    <source>
        <dbReference type="SAM" id="MobiDB-lite"/>
    </source>
</evidence>
<feature type="compositionally biased region" description="Basic residues" evidence="1">
    <location>
        <begin position="420"/>
        <end position="437"/>
    </location>
</feature>
<dbReference type="STRING" id="45351.A7RGZ8"/>
<feature type="compositionally biased region" description="Acidic residues" evidence="1">
    <location>
        <begin position="957"/>
        <end position="968"/>
    </location>
</feature>
<feature type="compositionally biased region" description="Basic and acidic residues" evidence="1">
    <location>
        <begin position="691"/>
        <end position="702"/>
    </location>
</feature>
<dbReference type="EMBL" id="DS469510">
    <property type="protein sequence ID" value="EDO49263.1"/>
    <property type="molecule type" value="Genomic_DNA"/>
</dbReference>
<feature type="region of interest" description="Disordered" evidence="1">
    <location>
        <begin position="647"/>
        <end position="749"/>
    </location>
</feature>
<dbReference type="Proteomes" id="UP000001593">
    <property type="component" value="Unassembled WGS sequence"/>
</dbReference>
<accession>A7RGZ8</accession>
<feature type="compositionally biased region" description="Basic and acidic residues" evidence="1">
    <location>
        <begin position="930"/>
        <end position="956"/>
    </location>
</feature>
<evidence type="ECO:0000259" key="2">
    <source>
        <dbReference type="Pfam" id="PF23030"/>
    </source>
</evidence>
<dbReference type="AlphaFoldDB" id="A7RGZ8"/>
<proteinExistence type="predicted"/>
<feature type="compositionally biased region" description="Low complexity" evidence="1">
    <location>
        <begin position="521"/>
        <end position="534"/>
    </location>
</feature>
<reference evidence="3 4" key="1">
    <citation type="journal article" date="2007" name="Science">
        <title>Sea anemone genome reveals ancestral eumetazoan gene repertoire and genomic organization.</title>
        <authorList>
            <person name="Putnam N.H."/>
            <person name="Srivastava M."/>
            <person name="Hellsten U."/>
            <person name="Dirks B."/>
            <person name="Chapman J."/>
            <person name="Salamov A."/>
            <person name="Terry A."/>
            <person name="Shapiro H."/>
            <person name="Lindquist E."/>
            <person name="Kapitonov V.V."/>
            <person name="Jurka J."/>
            <person name="Genikhovich G."/>
            <person name="Grigoriev I.V."/>
            <person name="Lucas S.M."/>
            <person name="Steele R.E."/>
            <person name="Finnerty J.R."/>
            <person name="Technau U."/>
            <person name="Martindale M.Q."/>
            <person name="Rokhsar D.S."/>
        </authorList>
    </citation>
    <scope>NUCLEOTIDE SEQUENCE [LARGE SCALE GENOMIC DNA]</scope>
    <source>
        <strain evidence="4">CH2 X CH6</strain>
    </source>
</reference>
<dbReference type="Pfam" id="PF23030">
    <property type="entry name" value="SCAF11-like_C"/>
    <property type="match status" value="1"/>
</dbReference>
<name>A7RGZ8_NEMVE</name>